<evidence type="ECO:0000313" key="2">
    <source>
        <dbReference type="EMBL" id="PSN71827.1"/>
    </source>
</evidence>
<evidence type="ECO:0000313" key="3">
    <source>
        <dbReference type="Proteomes" id="UP000240883"/>
    </source>
</evidence>
<gene>
    <name evidence="2" type="ORF">BS50DRAFT_629952</name>
</gene>
<dbReference type="SUPFAM" id="SSF51182">
    <property type="entry name" value="RmlC-like cupins"/>
    <property type="match status" value="1"/>
</dbReference>
<organism evidence="2 3">
    <name type="scientific">Corynespora cassiicola Philippines</name>
    <dbReference type="NCBI Taxonomy" id="1448308"/>
    <lineage>
        <taxon>Eukaryota</taxon>
        <taxon>Fungi</taxon>
        <taxon>Dikarya</taxon>
        <taxon>Ascomycota</taxon>
        <taxon>Pezizomycotina</taxon>
        <taxon>Dothideomycetes</taxon>
        <taxon>Pleosporomycetidae</taxon>
        <taxon>Pleosporales</taxon>
        <taxon>Corynesporascaceae</taxon>
        <taxon>Corynespora</taxon>
    </lineage>
</organism>
<dbReference type="CDD" id="cd02231">
    <property type="entry name" value="cupin_BLL6423-like"/>
    <property type="match status" value="1"/>
</dbReference>
<evidence type="ECO:0000259" key="1">
    <source>
        <dbReference type="Pfam" id="PF07883"/>
    </source>
</evidence>
<dbReference type="AlphaFoldDB" id="A0A2T2P2B7"/>
<dbReference type="InterPro" id="IPR047142">
    <property type="entry name" value="OryJ/VirC-like"/>
</dbReference>
<keyword evidence="3" id="KW-1185">Reference proteome</keyword>
<dbReference type="EMBL" id="KZ678130">
    <property type="protein sequence ID" value="PSN71827.1"/>
    <property type="molecule type" value="Genomic_DNA"/>
</dbReference>
<dbReference type="Gene3D" id="2.60.120.10">
    <property type="entry name" value="Jelly Rolls"/>
    <property type="match status" value="1"/>
</dbReference>
<dbReference type="STRING" id="1448308.A0A2T2P2B7"/>
<accession>A0A2T2P2B7</accession>
<name>A0A2T2P2B7_CORCC</name>
<dbReference type="Pfam" id="PF07883">
    <property type="entry name" value="Cupin_2"/>
    <property type="match status" value="1"/>
</dbReference>
<sequence length="166" mass="18114">MESKPLRRIVTTHQCTKSAVMIDDKLPLNPSPGGAGERVIWQSHEFPARVDEEGDMAQPSMGFYAQGSTIRVVDIPPNSAGFNHRTSSLDYGIVMEGAVELLLDDGTKTVCHAGDVIIQRATMHQWNNTTDKPARMIFVLIPAVPLVVAGEKLGDFHLPKLPGQVD</sequence>
<protein>
    <submittedName>
        <fullName evidence="2">Cupin 2 conserved barrel domain protein</fullName>
    </submittedName>
</protein>
<dbReference type="InterPro" id="IPR011051">
    <property type="entry name" value="RmlC_Cupin_sf"/>
</dbReference>
<feature type="domain" description="Cupin type-2" evidence="1">
    <location>
        <begin position="72"/>
        <end position="139"/>
    </location>
</feature>
<dbReference type="PANTHER" id="PTHR36156">
    <property type="entry name" value="SLR2101 PROTEIN"/>
    <property type="match status" value="1"/>
</dbReference>
<dbReference type="Proteomes" id="UP000240883">
    <property type="component" value="Unassembled WGS sequence"/>
</dbReference>
<dbReference type="InterPro" id="IPR013096">
    <property type="entry name" value="Cupin_2"/>
</dbReference>
<dbReference type="PANTHER" id="PTHR36156:SF2">
    <property type="entry name" value="CUPIN TYPE-2 DOMAIN-CONTAINING PROTEIN"/>
    <property type="match status" value="1"/>
</dbReference>
<proteinExistence type="predicted"/>
<dbReference type="OrthoDB" id="5840532at2759"/>
<reference evidence="2 3" key="1">
    <citation type="journal article" date="2018" name="Front. Microbiol.">
        <title>Genome-Wide Analysis of Corynespora cassiicola Leaf Fall Disease Putative Effectors.</title>
        <authorList>
            <person name="Lopez D."/>
            <person name="Ribeiro S."/>
            <person name="Label P."/>
            <person name="Fumanal B."/>
            <person name="Venisse J.S."/>
            <person name="Kohler A."/>
            <person name="de Oliveira R.R."/>
            <person name="Labutti K."/>
            <person name="Lipzen A."/>
            <person name="Lail K."/>
            <person name="Bauer D."/>
            <person name="Ohm R.A."/>
            <person name="Barry K.W."/>
            <person name="Spatafora J."/>
            <person name="Grigoriev I.V."/>
            <person name="Martin F.M."/>
            <person name="Pujade-Renaud V."/>
        </authorList>
    </citation>
    <scope>NUCLEOTIDE SEQUENCE [LARGE SCALE GENOMIC DNA]</scope>
    <source>
        <strain evidence="2 3">Philippines</strain>
    </source>
</reference>
<dbReference type="InterPro" id="IPR014710">
    <property type="entry name" value="RmlC-like_jellyroll"/>
</dbReference>